<dbReference type="STRING" id="2055.BCM27_15570"/>
<feature type="region of interest" description="Disordered" evidence="2">
    <location>
        <begin position="316"/>
        <end position="335"/>
    </location>
</feature>
<dbReference type="Proteomes" id="UP000234662">
    <property type="component" value="Unassembled WGS sequence"/>
</dbReference>
<dbReference type="RefSeq" id="WP_101819446.1">
    <property type="nucleotide sequence ID" value="NZ_PKJC01000003.1"/>
</dbReference>
<dbReference type="PANTHER" id="PTHR18964:SF173">
    <property type="entry name" value="GLUCOKINASE"/>
    <property type="match status" value="1"/>
</dbReference>
<keyword evidence="3" id="KW-0418">Kinase</keyword>
<dbReference type="InterPro" id="IPR043129">
    <property type="entry name" value="ATPase_NBD"/>
</dbReference>
<evidence type="ECO:0000256" key="2">
    <source>
        <dbReference type="SAM" id="MobiDB-lite"/>
    </source>
</evidence>
<dbReference type="GO" id="GO:0016301">
    <property type="term" value="F:kinase activity"/>
    <property type="evidence" value="ECO:0007669"/>
    <property type="project" value="UniProtKB-KW"/>
</dbReference>
<gene>
    <name evidence="3" type="ORF">CYJ73_06325</name>
</gene>
<dbReference type="InterPro" id="IPR049874">
    <property type="entry name" value="ROK_cs"/>
</dbReference>
<dbReference type="EMBL" id="PKJC01000003">
    <property type="protein sequence ID" value="PKZ66507.1"/>
    <property type="molecule type" value="Genomic_DNA"/>
</dbReference>
<dbReference type="PROSITE" id="PS01125">
    <property type="entry name" value="ROK"/>
    <property type="match status" value="1"/>
</dbReference>
<dbReference type="Gene3D" id="3.30.420.40">
    <property type="match status" value="2"/>
</dbReference>
<keyword evidence="3" id="KW-0808">Transferase</keyword>
<evidence type="ECO:0000313" key="3">
    <source>
        <dbReference type="EMBL" id="PKZ66507.1"/>
    </source>
</evidence>
<name>A0A2I1RBH4_9ACTN</name>
<sequence length="335" mass="34841">MGDLTIGIDIGGTSVRASVVDDRGTMLDTLRAQTPPTADALEHCLDRLVGELTSRWDAKAVGLAIAGFLTTDRRIVRFAPHLPWREAPVAEEMTRRVGIPVFAEHDANAAAVAEWRFGAAARGHNTVVLAIGTGIGAGFVIDGEIYRGSYGVAPELGHLTIVPDGRACACGKRGCWERYCSGTALVDTVVELLADGDWGRSQLAADVAADPGSLTGRRVARAAADGDAVALAAFGRFATSLGQGLAMIADIFDPDLIVLAGGVGAASGLFLDEAREHYARQVTGAGHRQLARIRGTQLGETAGVVGAAEVARQAIRSTDRTLAEPGPESRPASGL</sequence>
<dbReference type="InterPro" id="IPR000600">
    <property type="entry name" value="ROK"/>
</dbReference>
<dbReference type="SUPFAM" id="SSF53067">
    <property type="entry name" value="Actin-like ATPase domain"/>
    <property type="match status" value="1"/>
</dbReference>
<comment type="caution">
    <text evidence="3">The sequence shown here is derived from an EMBL/GenBank/DDBJ whole genome shotgun (WGS) entry which is preliminary data.</text>
</comment>
<protein>
    <submittedName>
        <fullName evidence="3">Glucokinase</fullName>
    </submittedName>
</protein>
<evidence type="ECO:0000313" key="4">
    <source>
        <dbReference type="Proteomes" id="UP000234662"/>
    </source>
</evidence>
<reference evidence="3 4" key="1">
    <citation type="submission" date="2017-12" db="EMBL/GenBank/DDBJ databases">
        <title>Phylogenetic diversity of female urinary microbiome.</title>
        <authorList>
            <person name="Thomas-White K."/>
            <person name="Wolfe A.J."/>
        </authorList>
    </citation>
    <scope>NUCLEOTIDE SEQUENCE [LARGE SCALE GENOMIC DNA]</scope>
    <source>
        <strain evidence="3 4">UMB0777</strain>
    </source>
</reference>
<accession>A0A2I1RBH4</accession>
<organism evidence="3 4">
    <name type="scientific">Gordonia terrae</name>
    <dbReference type="NCBI Taxonomy" id="2055"/>
    <lineage>
        <taxon>Bacteria</taxon>
        <taxon>Bacillati</taxon>
        <taxon>Actinomycetota</taxon>
        <taxon>Actinomycetes</taxon>
        <taxon>Mycobacteriales</taxon>
        <taxon>Gordoniaceae</taxon>
        <taxon>Gordonia</taxon>
    </lineage>
</organism>
<evidence type="ECO:0000256" key="1">
    <source>
        <dbReference type="ARBA" id="ARBA00006479"/>
    </source>
</evidence>
<dbReference type="AlphaFoldDB" id="A0A2I1RBH4"/>
<dbReference type="Pfam" id="PF00480">
    <property type="entry name" value="ROK"/>
    <property type="match status" value="1"/>
</dbReference>
<comment type="similarity">
    <text evidence="1">Belongs to the ROK (NagC/XylR) family.</text>
</comment>
<proteinExistence type="inferred from homology"/>
<dbReference type="PANTHER" id="PTHR18964">
    <property type="entry name" value="ROK (REPRESSOR, ORF, KINASE) FAMILY"/>
    <property type="match status" value="1"/>
</dbReference>